<protein>
    <submittedName>
        <fullName evidence="1">Bacterioferritin-associated ferredoxin</fullName>
    </submittedName>
</protein>
<comment type="caution">
    <text evidence="1">The sequence shown here is derived from an EMBL/GenBank/DDBJ whole genome shotgun (WGS) entry which is preliminary data.</text>
</comment>
<dbReference type="AlphaFoldDB" id="A0A840ASX9"/>
<gene>
    <name evidence="1" type="ORF">GGR25_003702</name>
</gene>
<evidence type="ECO:0000313" key="2">
    <source>
        <dbReference type="Proteomes" id="UP000553963"/>
    </source>
</evidence>
<dbReference type="EMBL" id="JACIDS010000004">
    <property type="protein sequence ID" value="MBB3932644.1"/>
    <property type="molecule type" value="Genomic_DNA"/>
</dbReference>
<dbReference type="InterPro" id="IPR041854">
    <property type="entry name" value="BFD-like_2Fe2S-bd_dom_sf"/>
</dbReference>
<accession>A0A840ASX9</accession>
<dbReference type="RefSeq" id="WP_183400248.1">
    <property type="nucleotide sequence ID" value="NZ_JACIDS010000004.1"/>
</dbReference>
<name>A0A840ASX9_9HYPH</name>
<proteinExistence type="predicted"/>
<evidence type="ECO:0000313" key="1">
    <source>
        <dbReference type="EMBL" id="MBB3932644.1"/>
    </source>
</evidence>
<organism evidence="1 2">
    <name type="scientific">Kaistia hirudinis</name>
    <dbReference type="NCBI Taxonomy" id="1293440"/>
    <lineage>
        <taxon>Bacteria</taxon>
        <taxon>Pseudomonadati</taxon>
        <taxon>Pseudomonadota</taxon>
        <taxon>Alphaproteobacteria</taxon>
        <taxon>Hyphomicrobiales</taxon>
        <taxon>Kaistiaceae</taxon>
        <taxon>Kaistia</taxon>
    </lineage>
</organism>
<keyword evidence="2" id="KW-1185">Reference proteome</keyword>
<reference evidence="1 2" key="1">
    <citation type="submission" date="2020-08" db="EMBL/GenBank/DDBJ databases">
        <title>Genomic Encyclopedia of Type Strains, Phase IV (KMG-IV): sequencing the most valuable type-strain genomes for metagenomic binning, comparative biology and taxonomic classification.</title>
        <authorList>
            <person name="Goeker M."/>
        </authorList>
    </citation>
    <scope>NUCLEOTIDE SEQUENCE [LARGE SCALE GENOMIC DNA]</scope>
    <source>
        <strain evidence="1 2">DSM 25966</strain>
    </source>
</reference>
<dbReference type="Gene3D" id="1.10.10.1100">
    <property type="entry name" value="BFD-like [2Fe-2S]-binding domain"/>
    <property type="match status" value="1"/>
</dbReference>
<sequence>MIVCSCNVLTKRHVLEVAEQIASEQPGRPITPARIYRALGAKAQCTLCFALVRKLIAESGLLVTCPEPLGTVGEDEFDPAMLSESASRRV</sequence>
<dbReference type="Proteomes" id="UP000553963">
    <property type="component" value="Unassembled WGS sequence"/>
</dbReference>